<name>A0A8D8FBA2_CULPI</name>
<dbReference type="EMBL" id="HBUE01055436">
    <property type="protein sequence ID" value="CAG6466272.1"/>
    <property type="molecule type" value="Transcribed_RNA"/>
</dbReference>
<proteinExistence type="predicted"/>
<organism evidence="1">
    <name type="scientific">Culex pipiens</name>
    <name type="common">House mosquito</name>
    <dbReference type="NCBI Taxonomy" id="7175"/>
    <lineage>
        <taxon>Eukaryota</taxon>
        <taxon>Metazoa</taxon>
        <taxon>Ecdysozoa</taxon>
        <taxon>Arthropoda</taxon>
        <taxon>Hexapoda</taxon>
        <taxon>Insecta</taxon>
        <taxon>Pterygota</taxon>
        <taxon>Neoptera</taxon>
        <taxon>Endopterygota</taxon>
        <taxon>Diptera</taxon>
        <taxon>Nematocera</taxon>
        <taxon>Culicoidea</taxon>
        <taxon>Culicidae</taxon>
        <taxon>Culicinae</taxon>
        <taxon>Culicini</taxon>
        <taxon>Culex</taxon>
        <taxon>Culex</taxon>
    </lineage>
</organism>
<accession>A0A8D8FBA2</accession>
<reference evidence="1" key="1">
    <citation type="submission" date="2021-05" db="EMBL/GenBank/DDBJ databases">
        <authorList>
            <person name="Alioto T."/>
            <person name="Alioto T."/>
            <person name="Gomez Garrido J."/>
        </authorList>
    </citation>
    <scope>NUCLEOTIDE SEQUENCE</scope>
</reference>
<dbReference type="AlphaFoldDB" id="A0A8D8FBA2"/>
<evidence type="ECO:0000313" key="1">
    <source>
        <dbReference type="EMBL" id="CAG6466272.1"/>
    </source>
</evidence>
<protein>
    <submittedName>
        <fullName evidence="1">(northern house mosquito) hypothetical protein</fullName>
    </submittedName>
</protein>
<sequence>MFEFLSFRTPKISCQTDVYISNPIFIDFRSQYYARLTTVRPFVWARIAPPCLWFAICVHGHQPPVSARQHTQLSAHGSTASVPIQQSFSLVASRPRSGS</sequence>